<evidence type="ECO:0000313" key="2">
    <source>
        <dbReference type="Proteomes" id="UP000501690"/>
    </source>
</evidence>
<proteinExistence type="predicted"/>
<reference evidence="1 2" key="1">
    <citation type="submission" date="2019-04" db="EMBL/GenBank/DDBJ databases">
        <title>An improved genome assembly and genetic linkage map for asparagus bean, Vigna unguiculata ssp. sesquipedialis.</title>
        <authorList>
            <person name="Xia Q."/>
            <person name="Zhang R."/>
            <person name="Dong Y."/>
        </authorList>
    </citation>
    <scope>NUCLEOTIDE SEQUENCE [LARGE SCALE GENOMIC DNA]</scope>
    <source>
        <tissue evidence="1">Leaf</tissue>
    </source>
</reference>
<accession>A0A4D6KQF2</accession>
<protein>
    <submittedName>
        <fullName evidence="1">Uncharacterized protein</fullName>
    </submittedName>
</protein>
<dbReference type="EMBL" id="CP039345">
    <property type="protein sequence ID" value="QCD78815.1"/>
    <property type="molecule type" value="Genomic_DNA"/>
</dbReference>
<organism evidence="1 2">
    <name type="scientific">Vigna unguiculata</name>
    <name type="common">Cowpea</name>
    <dbReference type="NCBI Taxonomy" id="3917"/>
    <lineage>
        <taxon>Eukaryota</taxon>
        <taxon>Viridiplantae</taxon>
        <taxon>Streptophyta</taxon>
        <taxon>Embryophyta</taxon>
        <taxon>Tracheophyta</taxon>
        <taxon>Spermatophyta</taxon>
        <taxon>Magnoliopsida</taxon>
        <taxon>eudicotyledons</taxon>
        <taxon>Gunneridae</taxon>
        <taxon>Pentapetalae</taxon>
        <taxon>rosids</taxon>
        <taxon>fabids</taxon>
        <taxon>Fabales</taxon>
        <taxon>Fabaceae</taxon>
        <taxon>Papilionoideae</taxon>
        <taxon>50 kb inversion clade</taxon>
        <taxon>NPAAA clade</taxon>
        <taxon>indigoferoid/millettioid clade</taxon>
        <taxon>Phaseoleae</taxon>
        <taxon>Vigna</taxon>
    </lineage>
</organism>
<name>A0A4D6KQF2_VIGUN</name>
<keyword evidence="2" id="KW-1185">Reference proteome</keyword>
<evidence type="ECO:0000313" key="1">
    <source>
        <dbReference type="EMBL" id="QCD78815.1"/>
    </source>
</evidence>
<dbReference type="Proteomes" id="UP000501690">
    <property type="component" value="Linkage Group LG1"/>
</dbReference>
<sequence length="86" mass="9909">MHIGSFEEELSSNPSDEVAEYILEGKWQKVVNMYNQFPTCHTTMINPSVGTTLHVVVDLDEEEVVEKLVNAIIRHKTMKALEMRNY</sequence>
<dbReference type="AlphaFoldDB" id="A0A4D6KQF2"/>
<gene>
    <name evidence="1" type="ORF">DEO72_LG1g2451</name>
</gene>